<dbReference type="Pfam" id="PF07811">
    <property type="entry name" value="TadE"/>
    <property type="match status" value="1"/>
</dbReference>
<feature type="domain" description="TadE-like" evidence="1">
    <location>
        <begin position="23"/>
        <end position="60"/>
    </location>
</feature>
<name>A0A975KB40_9SPHN</name>
<dbReference type="InterPro" id="IPR012495">
    <property type="entry name" value="TadE-like_dom"/>
</dbReference>
<protein>
    <submittedName>
        <fullName evidence="2">Pilus assembly protein</fullName>
    </submittedName>
</protein>
<evidence type="ECO:0000313" key="2">
    <source>
        <dbReference type="EMBL" id="QUT07787.1"/>
    </source>
</evidence>
<gene>
    <name evidence="2" type="ORF">KFK14_10615</name>
</gene>
<dbReference type="EMBL" id="CP073910">
    <property type="protein sequence ID" value="QUT07787.1"/>
    <property type="molecule type" value="Genomic_DNA"/>
</dbReference>
<dbReference type="Proteomes" id="UP000681425">
    <property type="component" value="Chromosome"/>
</dbReference>
<evidence type="ECO:0000259" key="1">
    <source>
        <dbReference type="Pfam" id="PF07811"/>
    </source>
</evidence>
<sequence length="223" mass="24093">MMARLPLFPLSQILARLRRDTSGLAFVEFALCLPFVVTVAMGGAELTNYTTTKMRLSQVAVHIADNASRIGTGTVLSSKTISEAQINDLLTGAGLQAGKTNLYTNGRVILSSLEPVANPNTTDRFRIRWQRCRGSKTWPSSYGTAGQTNMTGIAVNGQTLKAPDDGAVMFVEIAYDYKPLISTAFVPKSLIREVAAMTVRDQRDYTGGTNGVYNTENVVASTC</sequence>
<reference evidence="2" key="1">
    <citation type="submission" date="2021-04" db="EMBL/GenBank/DDBJ databases">
        <title>Isolation of p-tert-butylphenol degrading bacteria Sphingobium phenoxybenzoativorans Tas13 from active sludge.</title>
        <authorList>
            <person name="Li Y."/>
        </authorList>
    </citation>
    <scope>NUCLEOTIDE SEQUENCE</scope>
    <source>
        <strain evidence="2">Tas13</strain>
    </source>
</reference>
<organism evidence="2 3">
    <name type="scientific">Sphingobium phenoxybenzoativorans</name>
    <dbReference type="NCBI Taxonomy" id="1592790"/>
    <lineage>
        <taxon>Bacteria</taxon>
        <taxon>Pseudomonadati</taxon>
        <taxon>Pseudomonadota</taxon>
        <taxon>Alphaproteobacteria</taxon>
        <taxon>Sphingomonadales</taxon>
        <taxon>Sphingomonadaceae</taxon>
        <taxon>Sphingobium</taxon>
    </lineage>
</organism>
<accession>A0A975KB40</accession>
<evidence type="ECO:0000313" key="3">
    <source>
        <dbReference type="Proteomes" id="UP000681425"/>
    </source>
</evidence>
<keyword evidence="3" id="KW-1185">Reference proteome</keyword>
<dbReference type="AlphaFoldDB" id="A0A975KB40"/>
<dbReference type="KEGG" id="spph:KFK14_10615"/>
<proteinExistence type="predicted"/>
<dbReference type="RefSeq" id="WP_212610761.1">
    <property type="nucleotide sequence ID" value="NZ_CP073910.1"/>
</dbReference>